<evidence type="ECO:0000313" key="1">
    <source>
        <dbReference type="EMBL" id="MFD1411487.1"/>
    </source>
</evidence>
<proteinExistence type="predicted"/>
<gene>
    <name evidence="1" type="ORF">ACFQ4R_07815</name>
</gene>
<organism evidence="1 2">
    <name type="scientific">Lapidilactobacillus gannanensis</name>
    <dbReference type="NCBI Taxonomy" id="2486002"/>
    <lineage>
        <taxon>Bacteria</taxon>
        <taxon>Bacillati</taxon>
        <taxon>Bacillota</taxon>
        <taxon>Bacilli</taxon>
        <taxon>Lactobacillales</taxon>
        <taxon>Lactobacillaceae</taxon>
        <taxon>Lapidilactobacillus</taxon>
    </lineage>
</organism>
<reference evidence="2" key="1">
    <citation type="journal article" date="2019" name="Int. J. Syst. Evol. Microbiol.">
        <title>The Global Catalogue of Microorganisms (GCM) 10K type strain sequencing project: providing services to taxonomists for standard genome sequencing and annotation.</title>
        <authorList>
            <consortium name="The Broad Institute Genomics Platform"/>
            <consortium name="The Broad Institute Genome Sequencing Center for Infectious Disease"/>
            <person name="Wu L."/>
            <person name="Ma J."/>
        </authorList>
    </citation>
    <scope>NUCLEOTIDE SEQUENCE [LARGE SCALE GENOMIC DNA]</scope>
    <source>
        <strain evidence="2">CCM 8937</strain>
    </source>
</reference>
<keyword evidence="2" id="KW-1185">Reference proteome</keyword>
<dbReference type="Proteomes" id="UP001597191">
    <property type="component" value="Unassembled WGS sequence"/>
</dbReference>
<sequence length="78" mass="9372">MVKVTFQLWADQRETYLAQLADIERIYERTQFDSERLAEEFQTSSFADLAGVEVKVHLYTHILMLAQQWEYQVHTYLQ</sequence>
<dbReference type="RefSeq" id="WP_125651080.1">
    <property type="nucleotide sequence ID" value="NZ_JBHTOH010000078.1"/>
</dbReference>
<protein>
    <submittedName>
        <fullName evidence="1">Uncharacterized protein</fullName>
    </submittedName>
</protein>
<comment type="caution">
    <text evidence="1">The sequence shown here is derived from an EMBL/GenBank/DDBJ whole genome shotgun (WGS) entry which is preliminary data.</text>
</comment>
<evidence type="ECO:0000313" key="2">
    <source>
        <dbReference type="Proteomes" id="UP001597191"/>
    </source>
</evidence>
<name>A0ABW4BPX9_9LACO</name>
<dbReference type="EMBL" id="JBHTOH010000078">
    <property type="protein sequence ID" value="MFD1411487.1"/>
    <property type="molecule type" value="Genomic_DNA"/>
</dbReference>
<accession>A0ABW4BPX9</accession>